<keyword evidence="2" id="KW-1185">Reference proteome</keyword>
<sequence length="760" mass="83819">MPPQSGPPRYSGPSPVSERSWIAGPRFYQPHFHDPARRVLLPRLATSRYALARGMHLSAVLMDFERQNKAKYEKGLKAKYEKPVKAKYENCWAHILFTKKLARLHRGMTLSGQEQNNTTPFAFNYEQQCLPTTSCHYSLQMEIIAHPGGATTSSRAEKKGFIGYNTHRYKTDRYTTDRYSYTAGAHGHAAPMPPMHAYGRVAPRLVSSPGGSIAARATAALRQHAEATWYPAAFRLSNSSSPPPFPQPEPAPQPRFHRPVYDELITITKYTRSSPANSSRRNRATCTTPQPVATRTTRNSASTAHVTYTEHVTHTPTATPTSTAIEWTVPVAPVVPAAPYDAAPTASVATMASGHATPDASAGHTPTPAARTAAPARSGPSVATDVKKRVPFTGGDIVTLVQTAVALRMYMQERGNITKTWELLSTQMVALGIHLSAAVFRTKADDVIAWQADPDTCTASLRKLLDSPDGITVAALTDVLSEHKAELAARTDQERAKALKKLTEDQIGGNAIRAATMRASRRRAAAEDGLDQVEDAVEQVEHTFNTKQLKLKQIQDAVQDAVEHVKHAKHAAEKFDHAVEEFEHAVEHAVGHAATADPEDIIVIDSDSDIEVTPRTPPRRTVKMEPESPLLPVDLNTPKAKGPLSKSSVKDEVTTPSLSKHKKKPFAKLKRPRKTARLRDLQDDTPKKRLQTDFNIEGYLERQSADSREWQNKMLEMAARDQAARECTQQETAKYHEGILAFIGKMAGSLKTTQTWTFKY</sequence>
<organism evidence="1 2">
    <name type="scientific">Auriscalpium vulgare</name>
    <dbReference type="NCBI Taxonomy" id="40419"/>
    <lineage>
        <taxon>Eukaryota</taxon>
        <taxon>Fungi</taxon>
        <taxon>Dikarya</taxon>
        <taxon>Basidiomycota</taxon>
        <taxon>Agaricomycotina</taxon>
        <taxon>Agaricomycetes</taxon>
        <taxon>Russulales</taxon>
        <taxon>Auriscalpiaceae</taxon>
        <taxon>Auriscalpium</taxon>
    </lineage>
</organism>
<reference evidence="1" key="2">
    <citation type="journal article" date="2022" name="New Phytol.">
        <title>Evolutionary transition to the ectomycorrhizal habit in the genomes of a hyperdiverse lineage of mushroom-forming fungi.</title>
        <authorList>
            <person name="Looney B."/>
            <person name="Miyauchi S."/>
            <person name="Morin E."/>
            <person name="Drula E."/>
            <person name="Courty P.E."/>
            <person name="Kohler A."/>
            <person name="Kuo A."/>
            <person name="LaButti K."/>
            <person name="Pangilinan J."/>
            <person name="Lipzen A."/>
            <person name="Riley R."/>
            <person name="Andreopoulos W."/>
            <person name="He G."/>
            <person name="Johnson J."/>
            <person name="Nolan M."/>
            <person name="Tritt A."/>
            <person name="Barry K.W."/>
            <person name="Grigoriev I.V."/>
            <person name="Nagy L.G."/>
            <person name="Hibbett D."/>
            <person name="Henrissat B."/>
            <person name="Matheny P.B."/>
            <person name="Labbe J."/>
            <person name="Martin F.M."/>
        </authorList>
    </citation>
    <scope>NUCLEOTIDE SEQUENCE</scope>
    <source>
        <strain evidence="1">FP105234-sp</strain>
    </source>
</reference>
<name>A0ACB8R864_9AGAM</name>
<gene>
    <name evidence="1" type="ORF">FA95DRAFT_1577384</name>
</gene>
<reference evidence="1" key="1">
    <citation type="submission" date="2021-02" db="EMBL/GenBank/DDBJ databases">
        <authorList>
            <consortium name="DOE Joint Genome Institute"/>
            <person name="Ahrendt S."/>
            <person name="Looney B.P."/>
            <person name="Miyauchi S."/>
            <person name="Morin E."/>
            <person name="Drula E."/>
            <person name="Courty P.E."/>
            <person name="Chicoki N."/>
            <person name="Fauchery L."/>
            <person name="Kohler A."/>
            <person name="Kuo A."/>
            <person name="Labutti K."/>
            <person name="Pangilinan J."/>
            <person name="Lipzen A."/>
            <person name="Riley R."/>
            <person name="Andreopoulos W."/>
            <person name="He G."/>
            <person name="Johnson J."/>
            <person name="Barry K.W."/>
            <person name="Grigoriev I.V."/>
            <person name="Nagy L."/>
            <person name="Hibbett D."/>
            <person name="Henrissat B."/>
            <person name="Matheny P.B."/>
            <person name="Labbe J."/>
            <person name="Martin F."/>
        </authorList>
    </citation>
    <scope>NUCLEOTIDE SEQUENCE</scope>
    <source>
        <strain evidence="1">FP105234-sp</strain>
    </source>
</reference>
<evidence type="ECO:0000313" key="2">
    <source>
        <dbReference type="Proteomes" id="UP000814033"/>
    </source>
</evidence>
<dbReference type="EMBL" id="MU276266">
    <property type="protein sequence ID" value="KAI0039758.1"/>
    <property type="molecule type" value="Genomic_DNA"/>
</dbReference>
<protein>
    <submittedName>
        <fullName evidence="1">Uncharacterized protein</fullName>
    </submittedName>
</protein>
<comment type="caution">
    <text evidence="1">The sequence shown here is derived from an EMBL/GenBank/DDBJ whole genome shotgun (WGS) entry which is preliminary data.</text>
</comment>
<accession>A0ACB8R864</accession>
<proteinExistence type="predicted"/>
<evidence type="ECO:0000313" key="1">
    <source>
        <dbReference type="EMBL" id="KAI0039758.1"/>
    </source>
</evidence>
<dbReference type="Proteomes" id="UP000814033">
    <property type="component" value="Unassembled WGS sequence"/>
</dbReference>